<proteinExistence type="predicted"/>
<organism evidence="3 4">
    <name type="scientific">Pholiota conissans</name>
    <dbReference type="NCBI Taxonomy" id="109636"/>
    <lineage>
        <taxon>Eukaryota</taxon>
        <taxon>Fungi</taxon>
        <taxon>Dikarya</taxon>
        <taxon>Basidiomycota</taxon>
        <taxon>Agaricomycotina</taxon>
        <taxon>Agaricomycetes</taxon>
        <taxon>Agaricomycetidae</taxon>
        <taxon>Agaricales</taxon>
        <taxon>Agaricineae</taxon>
        <taxon>Strophariaceae</taxon>
        <taxon>Pholiota</taxon>
    </lineage>
</organism>
<feature type="compositionally biased region" description="Low complexity" evidence="1">
    <location>
        <begin position="314"/>
        <end position="329"/>
    </location>
</feature>
<name>A0A9P5YKX4_9AGAR</name>
<evidence type="ECO:0000313" key="3">
    <source>
        <dbReference type="EMBL" id="KAF9470520.1"/>
    </source>
</evidence>
<feature type="compositionally biased region" description="Acidic residues" evidence="1">
    <location>
        <begin position="297"/>
        <end position="310"/>
    </location>
</feature>
<keyword evidence="4" id="KW-1185">Reference proteome</keyword>
<dbReference type="Proteomes" id="UP000807469">
    <property type="component" value="Unassembled WGS sequence"/>
</dbReference>
<gene>
    <name evidence="3" type="ORF">BDN70DRAFT_909513</name>
</gene>
<protein>
    <recommendedName>
        <fullName evidence="2">CxC6 like cysteine cluster associated with KDZ domain-containing protein</fullName>
    </recommendedName>
</protein>
<feature type="compositionally biased region" description="Acidic residues" evidence="1">
    <location>
        <begin position="330"/>
        <end position="354"/>
    </location>
</feature>
<feature type="region of interest" description="Disordered" evidence="1">
    <location>
        <begin position="291"/>
        <end position="354"/>
    </location>
</feature>
<feature type="domain" description="CxC6 like cysteine cluster associated with KDZ" evidence="2">
    <location>
        <begin position="3"/>
        <end position="68"/>
    </location>
</feature>
<dbReference type="InterPro" id="IPR040898">
    <property type="entry name" value="CxC6"/>
</dbReference>
<accession>A0A9P5YKX4</accession>
<dbReference type="AlphaFoldDB" id="A0A9P5YKX4"/>
<evidence type="ECO:0000259" key="2">
    <source>
        <dbReference type="Pfam" id="PF18721"/>
    </source>
</evidence>
<dbReference type="EMBL" id="MU155956">
    <property type="protein sequence ID" value="KAF9470520.1"/>
    <property type="molecule type" value="Genomic_DNA"/>
</dbReference>
<dbReference type="OrthoDB" id="2527272at2759"/>
<comment type="caution">
    <text evidence="3">The sequence shown here is derived from an EMBL/GenBank/DDBJ whole genome shotgun (WGS) entry which is preliminary data.</text>
</comment>
<sequence length="354" mass="40389">MVVIDGIVMGPVHCAYENCPNDLANARGGAFCITHEAEFGTRCRVMNCNSERVGDTMACNAHAAKWRRHVKDKSKTTLSGIRRIIRRPERQQALPQPHDDNQSEADTRNNYFSPNRFYCVETLCTPCGLALAWTLFDKSESPTKILNWLESLYLNKDTRPSYIAIDKACQVLRTALTTNRWDDWKQTTQFIVDSYHYINHRANVPICTKWCNPASSDGSAPNLVRIHVDENGVEHEVWEFNTESCEQLNSFMGGFNSILKRMVAKNFKWFLHTMLVFYAKCVLARIKEKERKQREAEGEEVNGSDNDDDAATISQSPSPLLSESGSSQEDSSEDEESESEESNFNSDDDEMWTW</sequence>
<dbReference type="Pfam" id="PF18721">
    <property type="entry name" value="CxC6"/>
    <property type="match status" value="1"/>
</dbReference>
<evidence type="ECO:0000256" key="1">
    <source>
        <dbReference type="SAM" id="MobiDB-lite"/>
    </source>
</evidence>
<evidence type="ECO:0000313" key="4">
    <source>
        <dbReference type="Proteomes" id="UP000807469"/>
    </source>
</evidence>
<reference evidence="3" key="1">
    <citation type="submission" date="2020-11" db="EMBL/GenBank/DDBJ databases">
        <authorList>
            <consortium name="DOE Joint Genome Institute"/>
            <person name="Ahrendt S."/>
            <person name="Riley R."/>
            <person name="Andreopoulos W."/>
            <person name="Labutti K."/>
            <person name="Pangilinan J."/>
            <person name="Ruiz-Duenas F.J."/>
            <person name="Barrasa J.M."/>
            <person name="Sanchez-Garcia M."/>
            <person name="Camarero S."/>
            <person name="Miyauchi S."/>
            <person name="Serrano A."/>
            <person name="Linde D."/>
            <person name="Babiker R."/>
            <person name="Drula E."/>
            <person name="Ayuso-Fernandez I."/>
            <person name="Pacheco R."/>
            <person name="Padilla G."/>
            <person name="Ferreira P."/>
            <person name="Barriuso J."/>
            <person name="Kellner H."/>
            <person name="Castanera R."/>
            <person name="Alfaro M."/>
            <person name="Ramirez L."/>
            <person name="Pisabarro A.G."/>
            <person name="Kuo A."/>
            <person name="Tritt A."/>
            <person name="Lipzen A."/>
            <person name="He G."/>
            <person name="Yan M."/>
            <person name="Ng V."/>
            <person name="Cullen D."/>
            <person name="Martin F."/>
            <person name="Rosso M.-N."/>
            <person name="Henrissat B."/>
            <person name="Hibbett D."/>
            <person name="Martinez A.T."/>
            <person name="Grigoriev I.V."/>
        </authorList>
    </citation>
    <scope>NUCLEOTIDE SEQUENCE</scope>
    <source>
        <strain evidence="3">CIRM-BRFM 674</strain>
    </source>
</reference>